<proteinExistence type="predicted"/>
<dbReference type="GO" id="GO:0005524">
    <property type="term" value="F:ATP binding"/>
    <property type="evidence" value="ECO:0007669"/>
    <property type="project" value="UniProtKB-KW"/>
</dbReference>
<keyword evidence="6 9" id="KW-0418">Kinase</keyword>
<dbReference type="SMART" id="SM00911">
    <property type="entry name" value="HWE_HK"/>
    <property type="match status" value="1"/>
</dbReference>
<organism evidence="9 10">
    <name type="scientific">Microbaculum marinum</name>
    <dbReference type="NCBI Taxonomy" id="1764581"/>
    <lineage>
        <taxon>Bacteria</taxon>
        <taxon>Pseudomonadati</taxon>
        <taxon>Pseudomonadota</taxon>
        <taxon>Alphaproteobacteria</taxon>
        <taxon>Hyphomicrobiales</taxon>
        <taxon>Tepidamorphaceae</taxon>
        <taxon>Microbaculum</taxon>
    </lineage>
</organism>
<evidence type="ECO:0000313" key="10">
    <source>
        <dbReference type="Proteomes" id="UP001378188"/>
    </source>
</evidence>
<feature type="domain" description="Signal transduction histidine kinase HWE region" evidence="8">
    <location>
        <begin position="169"/>
        <end position="250"/>
    </location>
</feature>
<evidence type="ECO:0000256" key="3">
    <source>
        <dbReference type="ARBA" id="ARBA00022553"/>
    </source>
</evidence>
<keyword evidence="4 9" id="KW-0808">Transferase</keyword>
<keyword evidence="7" id="KW-0067">ATP-binding</keyword>
<dbReference type="Gene3D" id="3.30.565.10">
    <property type="entry name" value="Histidine kinase-like ATPase, C-terminal domain"/>
    <property type="match status" value="1"/>
</dbReference>
<evidence type="ECO:0000256" key="1">
    <source>
        <dbReference type="ARBA" id="ARBA00000085"/>
    </source>
</evidence>
<dbReference type="Gene3D" id="3.30.450.20">
    <property type="entry name" value="PAS domain"/>
    <property type="match status" value="1"/>
</dbReference>
<dbReference type="Pfam" id="PF07536">
    <property type="entry name" value="HWE_HK"/>
    <property type="match status" value="1"/>
</dbReference>
<accession>A0AAW9RY70</accession>
<evidence type="ECO:0000313" key="9">
    <source>
        <dbReference type="EMBL" id="MEJ8573900.1"/>
    </source>
</evidence>
<dbReference type="GO" id="GO:0004673">
    <property type="term" value="F:protein histidine kinase activity"/>
    <property type="evidence" value="ECO:0007669"/>
    <property type="project" value="UniProtKB-EC"/>
</dbReference>
<keyword evidence="5" id="KW-0547">Nucleotide-binding</keyword>
<reference evidence="9 10" key="1">
    <citation type="submission" date="2024-02" db="EMBL/GenBank/DDBJ databases">
        <title>Genome analysis and characterization of Microbaculum marinisediminis sp. nov., isolated from marine sediment.</title>
        <authorList>
            <person name="Du Z.-J."/>
            <person name="Ye Y.-Q."/>
            <person name="Zhang Z.-R."/>
            <person name="Yuan S.-M."/>
            <person name="Zhang X.-Y."/>
        </authorList>
    </citation>
    <scope>NUCLEOTIDE SEQUENCE [LARGE SCALE GENOMIC DNA]</scope>
    <source>
        <strain evidence="9 10">SDUM1044001</strain>
    </source>
</reference>
<dbReference type="AlphaFoldDB" id="A0AAW9RY70"/>
<evidence type="ECO:0000256" key="4">
    <source>
        <dbReference type="ARBA" id="ARBA00022679"/>
    </source>
</evidence>
<evidence type="ECO:0000256" key="6">
    <source>
        <dbReference type="ARBA" id="ARBA00022777"/>
    </source>
</evidence>
<dbReference type="Proteomes" id="UP001378188">
    <property type="component" value="Unassembled WGS sequence"/>
</dbReference>
<dbReference type="EC" id="2.7.13.3" evidence="2"/>
<dbReference type="InterPro" id="IPR036890">
    <property type="entry name" value="HATPase_C_sf"/>
</dbReference>
<comment type="caution">
    <text evidence="9">The sequence shown here is derived from an EMBL/GenBank/DDBJ whole genome shotgun (WGS) entry which is preliminary data.</text>
</comment>
<comment type="catalytic activity">
    <reaction evidence="1">
        <text>ATP + protein L-histidine = ADP + protein N-phospho-L-histidine.</text>
        <dbReference type="EC" id="2.7.13.3"/>
    </reaction>
</comment>
<sequence length="372" mass="41078">MEKLDQTHFLDGGGEMAEAIRRFDWAQTPLGPLPEWPPALAIAVGMMLNSRFPKCIVWGPEKTAIYNDAFRPILGNKPEPLGKSFKEIWAEAWDTIGPIADKAFAGEATFIEDFPLVIDRFGHPEQAYFTFCYSPIRDEKGNISGMMDTVIETTGKVQAQKHARLLNRELAHRINNTLAMVSAIASQTFRTAKSKDEAKTRLDLRILALGEAHKILTKSQEGTAPIRAVVDNALAPHLTGANEITIEGPPLDLSARHSLALALATNELATNAVKYGALSTDEGKVNISWKVGAPRSSERFVFCWVEEGGPPVRKPRRRGFGSVLVEKALAQDFQGDVKLVYDRVGLKCELTTEMRNLHFEPDDDLFVNGNPA</sequence>
<gene>
    <name evidence="9" type="ORF">V3328_20605</name>
</gene>
<dbReference type="EMBL" id="JAZHOF010000009">
    <property type="protein sequence ID" value="MEJ8573900.1"/>
    <property type="molecule type" value="Genomic_DNA"/>
</dbReference>
<evidence type="ECO:0000259" key="8">
    <source>
        <dbReference type="SMART" id="SM00911"/>
    </source>
</evidence>
<evidence type="ECO:0000256" key="5">
    <source>
        <dbReference type="ARBA" id="ARBA00022741"/>
    </source>
</evidence>
<evidence type="ECO:0000256" key="2">
    <source>
        <dbReference type="ARBA" id="ARBA00012438"/>
    </source>
</evidence>
<dbReference type="InterPro" id="IPR011102">
    <property type="entry name" value="Sig_transdc_His_kinase_HWE"/>
</dbReference>
<dbReference type="RefSeq" id="WP_340331598.1">
    <property type="nucleotide sequence ID" value="NZ_JAZHOF010000009.1"/>
</dbReference>
<protein>
    <recommendedName>
        <fullName evidence="2">histidine kinase</fullName>
        <ecNumber evidence="2">2.7.13.3</ecNumber>
    </recommendedName>
</protein>
<name>A0AAW9RY70_9HYPH</name>
<keyword evidence="3" id="KW-0597">Phosphoprotein</keyword>
<dbReference type="PANTHER" id="PTHR41523:SF7">
    <property type="entry name" value="HISTIDINE KINASE"/>
    <property type="match status" value="1"/>
</dbReference>
<keyword evidence="10" id="KW-1185">Reference proteome</keyword>
<dbReference type="PANTHER" id="PTHR41523">
    <property type="entry name" value="TWO-COMPONENT SYSTEM SENSOR PROTEIN"/>
    <property type="match status" value="1"/>
</dbReference>
<evidence type="ECO:0000256" key="7">
    <source>
        <dbReference type="ARBA" id="ARBA00022840"/>
    </source>
</evidence>